<evidence type="ECO:0000256" key="3">
    <source>
        <dbReference type="ARBA" id="ARBA00022692"/>
    </source>
</evidence>
<dbReference type="EMBL" id="CP111023">
    <property type="protein sequence ID" value="WAR21163.1"/>
    <property type="molecule type" value="Genomic_DNA"/>
</dbReference>
<evidence type="ECO:0000256" key="2">
    <source>
        <dbReference type="ARBA" id="ARBA00006058"/>
    </source>
</evidence>
<keyword evidence="3" id="KW-0812">Transmembrane</keyword>
<evidence type="ECO:0000313" key="7">
    <source>
        <dbReference type="EMBL" id="WAR21163.1"/>
    </source>
</evidence>
<keyword evidence="6" id="KW-0325">Glycoprotein</keyword>
<gene>
    <name evidence="7" type="ORF">MAR_015137</name>
</gene>
<evidence type="ECO:0000256" key="6">
    <source>
        <dbReference type="ARBA" id="ARBA00023180"/>
    </source>
</evidence>
<keyword evidence="8" id="KW-1185">Reference proteome</keyword>
<keyword evidence="4" id="KW-1133">Transmembrane helix</keyword>
<evidence type="ECO:0000256" key="1">
    <source>
        <dbReference type="ARBA" id="ARBA00004141"/>
    </source>
</evidence>
<accession>A0ABY7FG60</accession>
<evidence type="ECO:0000256" key="5">
    <source>
        <dbReference type="ARBA" id="ARBA00023136"/>
    </source>
</evidence>
<organism evidence="7 8">
    <name type="scientific">Mya arenaria</name>
    <name type="common">Soft-shell clam</name>
    <dbReference type="NCBI Taxonomy" id="6604"/>
    <lineage>
        <taxon>Eukaryota</taxon>
        <taxon>Metazoa</taxon>
        <taxon>Spiralia</taxon>
        <taxon>Lophotrochozoa</taxon>
        <taxon>Mollusca</taxon>
        <taxon>Bivalvia</taxon>
        <taxon>Autobranchia</taxon>
        <taxon>Heteroconchia</taxon>
        <taxon>Euheterodonta</taxon>
        <taxon>Imparidentia</taxon>
        <taxon>Neoheterodontei</taxon>
        <taxon>Myida</taxon>
        <taxon>Myoidea</taxon>
        <taxon>Myidae</taxon>
        <taxon>Mya</taxon>
    </lineage>
</organism>
<comment type="subcellular location">
    <subcellularLocation>
        <location evidence="1">Membrane</location>
        <topology evidence="1">Multi-pass membrane protein</topology>
    </subcellularLocation>
</comment>
<evidence type="ECO:0000256" key="4">
    <source>
        <dbReference type="ARBA" id="ARBA00022989"/>
    </source>
</evidence>
<dbReference type="Proteomes" id="UP001164746">
    <property type="component" value="Chromosome 12"/>
</dbReference>
<reference evidence="7" key="1">
    <citation type="submission" date="2022-11" db="EMBL/GenBank/DDBJ databases">
        <title>Centuries of genome instability and evolution in soft-shell clam transmissible cancer (bioRxiv).</title>
        <authorList>
            <person name="Hart S.F.M."/>
            <person name="Yonemitsu M.A."/>
            <person name="Giersch R.M."/>
            <person name="Beal B.F."/>
            <person name="Arriagada G."/>
            <person name="Davis B.W."/>
            <person name="Ostrander E.A."/>
            <person name="Goff S.P."/>
            <person name="Metzger M.J."/>
        </authorList>
    </citation>
    <scope>NUCLEOTIDE SEQUENCE</scope>
    <source>
        <strain evidence="7">MELC-2E11</strain>
        <tissue evidence="7">Siphon/mantle</tissue>
    </source>
</reference>
<protein>
    <submittedName>
        <fullName evidence="7">Uncharacterized protein</fullName>
    </submittedName>
</protein>
<dbReference type="Pfam" id="PF05478">
    <property type="entry name" value="Prominin"/>
    <property type="match status" value="1"/>
</dbReference>
<keyword evidence="5" id="KW-0472">Membrane</keyword>
<proteinExistence type="inferred from homology"/>
<sequence length="141" mass="15737">MKDQMGDMTSTIDLSAFSILTPDMETALTDLRDSGLGDIDFAAINSTAAINATLLTAEEADDQLQNNITGVLTDVYNEIGLCLPIWNVYDSFVSIVCNYMVESLNAFWDEDPLDEDIDDFSLRYDSMQKQNRVAPDPEFMD</sequence>
<name>A0ABY7FG60_MYAAR</name>
<dbReference type="InterPro" id="IPR008795">
    <property type="entry name" value="Prominin"/>
</dbReference>
<evidence type="ECO:0000313" key="8">
    <source>
        <dbReference type="Proteomes" id="UP001164746"/>
    </source>
</evidence>
<comment type="similarity">
    <text evidence="2">Belongs to the prominin family.</text>
</comment>